<feature type="region of interest" description="Disordered" evidence="1">
    <location>
        <begin position="1"/>
        <end position="28"/>
    </location>
</feature>
<keyword evidence="3" id="KW-1185">Reference proteome</keyword>
<protein>
    <submittedName>
        <fullName evidence="2">Uncharacterized protein</fullName>
    </submittedName>
</protein>
<gene>
    <name evidence="2" type="ORF">BDN71DRAFT_1506858</name>
</gene>
<evidence type="ECO:0000313" key="3">
    <source>
        <dbReference type="Proteomes" id="UP000807025"/>
    </source>
</evidence>
<evidence type="ECO:0000256" key="1">
    <source>
        <dbReference type="SAM" id="MobiDB-lite"/>
    </source>
</evidence>
<comment type="caution">
    <text evidence="2">The sequence shown here is derived from an EMBL/GenBank/DDBJ whole genome shotgun (WGS) entry which is preliminary data.</text>
</comment>
<dbReference type="Proteomes" id="UP000807025">
    <property type="component" value="Unassembled WGS sequence"/>
</dbReference>
<sequence>MTLNSDNYLVHNGTQHPNEVQGSLSWSGNRGSNGMDMFGPASNSGGFPLKLLWTATHQMLIQSGNQVYALVREQNINLAATLDTQKQIVAALLAAQASENSGPSDFPLPPVASAPFIKQEERGDIKFYHLKEWEAHFQTESRGANKIFNTLYHKRQDPFTWGKKLQPIAKYYYVQMRSDFPKFHYCDGGEWKAEKFASLKYSDWCKDTQAKGNLTRRNKSIQNGAPALIKPPQKKAKVSHPHIIPKCEPECIDLSSDVEMLAGDNIVSFDDANVDKQAQQATPLLTLPANPIRTSTPILTPATPFATAPSASASTLTTASPVLTPSVTSSTMASQLTPATPSAILNTPTVSVDGTEHDSSSNANSQPRLVAAPTSMCLQPCMDSSSVPPRLKSRKQCTDAAVSAKKSALVKPSEAQIARNLYCVDYLKVHPKTTAAEFKVVWDMAVPDIVKQSYNLKSRIIKSKRKAMTD</sequence>
<dbReference type="AlphaFoldDB" id="A0A9P5ZWK4"/>
<organism evidence="2 3">
    <name type="scientific">Pleurotus eryngii</name>
    <name type="common">Boletus of the steppes</name>
    <dbReference type="NCBI Taxonomy" id="5323"/>
    <lineage>
        <taxon>Eukaryota</taxon>
        <taxon>Fungi</taxon>
        <taxon>Dikarya</taxon>
        <taxon>Basidiomycota</taxon>
        <taxon>Agaricomycotina</taxon>
        <taxon>Agaricomycetes</taxon>
        <taxon>Agaricomycetidae</taxon>
        <taxon>Agaricales</taxon>
        <taxon>Pleurotineae</taxon>
        <taxon>Pleurotaceae</taxon>
        <taxon>Pleurotus</taxon>
    </lineage>
</organism>
<dbReference type="EMBL" id="MU154563">
    <property type="protein sequence ID" value="KAF9495304.1"/>
    <property type="molecule type" value="Genomic_DNA"/>
</dbReference>
<name>A0A9P5ZWK4_PLEER</name>
<proteinExistence type="predicted"/>
<accession>A0A9P5ZWK4</accession>
<evidence type="ECO:0000313" key="2">
    <source>
        <dbReference type="EMBL" id="KAF9495304.1"/>
    </source>
</evidence>
<reference evidence="2" key="1">
    <citation type="submission" date="2020-11" db="EMBL/GenBank/DDBJ databases">
        <authorList>
            <consortium name="DOE Joint Genome Institute"/>
            <person name="Ahrendt S."/>
            <person name="Riley R."/>
            <person name="Andreopoulos W."/>
            <person name="Labutti K."/>
            <person name="Pangilinan J."/>
            <person name="Ruiz-Duenas F.J."/>
            <person name="Barrasa J.M."/>
            <person name="Sanchez-Garcia M."/>
            <person name="Camarero S."/>
            <person name="Miyauchi S."/>
            <person name="Serrano A."/>
            <person name="Linde D."/>
            <person name="Babiker R."/>
            <person name="Drula E."/>
            <person name="Ayuso-Fernandez I."/>
            <person name="Pacheco R."/>
            <person name="Padilla G."/>
            <person name="Ferreira P."/>
            <person name="Barriuso J."/>
            <person name="Kellner H."/>
            <person name="Castanera R."/>
            <person name="Alfaro M."/>
            <person name="Ramirez L."/>
            <person name="Pisabarro A.G."/>
            <person name="Kuo A."/>
            <person name="Tritt A."/>
            <person name="Lipzen A."/>
            <person name="He G."/>
            <person name="Yan M."/>
            <person name="Ng V."/>
            <person name="Cullen D."/>
            <person name="Martin F."/>
            <person name="Rosso M.-N."/>
            <person name="Henrissat B."/>
            <person name="Hibbett D."/>
            <person name="Martinez A.T."/>
            <person name="Grigoriev I.V."/>
        </authorList>
    </citation>
    <scope>NUCLEOTIDE SEQUENCE</scope>
    <source>
        <strain evidence="2">ATCC 90797</strain>
    </source>
</reference>
<dbReference type="OrthoDB" id="2942852at2759"/>
<feature type="compositionally biased region" description="Polar residues" evidence="1">
    <location>
        <begin position="341"/>
        <end position="352"/>
    </location>
</feature>
<feature type="region of interest" description="Disordered" evidence="1">
    <location>
        <begin position="341"/>
        <end position="366"/>
    </location>
</feature>